<dbReference type="Proteomes" id="UP000321039">
    <property type="component" value="Unassembled WGS sequence"/>
</dbReference>
<dbReference type="InterPro" id="IPR009799">
    <property type="entry name" value="EthD_dom"/>
</dbReference>
<dbReference type="RefSeq" id="WP_148066438.1">
    <property type="nucleotide sequence ID" value="NZ_VRZA01000001.1"/>
</dbReference>
<proteinExistence type="predicted"/>
<dbReference type="Gene3D" id="3.30.70.100">
    <property type="match status" value="1"/>
</dbReference>
<name>A0A5C9A5S7_9GAMM</name>
<gene>
    <name evidence="2" type="ORF">FV139_01290</name>
</gene>
<dbReference type="Pfam" id="PF07110">
    <property type="entry name" value="EthD"/>
    <property type="match status" value="1"/>
</dbReference>
<evidence type="ECO:0000259" key="1">
    <source>
        <dbReference type="Pfam" id="PF07110"/>
    </source>
</evidence>
<accession>A0A5C9A5S7</accession>
<comment type="caution">
    <text evidence="2">The sequence shown here is derived from an EMBL/GenBank/DDBJ whole genome shotgun (WGS) entry which is preliminary data.</text>
</comment>
<sequence length="210" mass="23172">MLKLMYLARRKPGFTVDDFIRRWRKHGALGMEQPLWRYTLGYVQAEPIRPAPVAAASQDYDAIASFMVDSDMFAGMTEEDMAGSARMAEDEAETFAEPIPGVSLWVQEEVIKPGEPGGVSAYLFFNSRQDAENIAEVARERATHLNRIVLNLRDDESLGPAMNTLPYAAILDLGASDLSSLRGALADDLAVAANLAVVTRDAVLWDRLPR</sequence>
<dbReference type="SUPFAM" id="SSF54909">
    <property type="entry name" value="Dimeric alpha+beta barrel"/>
    <property type="match status" value="1"/>
</dbReference>
<evidence type="ECO:0000313" key="3">
    <source>
        <dbReference type="Proteomes" id="UP000321039"/>
    </source>
</evidence>
<dbReference type="GO" id="GO:0016491">
    <property type="term" value="F:oxidoreductase activity"/>
    <property type="evidence" value="ECO:0007669"/>
    <property type="project" value="InterPro"/>
</dbReference>
<organism evidence="2 3">
    <name type="scientific">Parahaliea maris</name>
    <dbReference type="NCBI Taxonomy" id="2716870"/>
    <lineage>
        <taxon>Bacteria</taxon>
        <taxon>Pseudomonadati</taxon>
        <taxon>Pseudomonadota</taxon>
        <taxon>Gammaproteobacteria</taxon>
        <taxon>Cellvibrionales</taxon>
        <taxon>Halieaceae</taxon>
        <taxon>Parahaliea</taxon>
    </lineage>
</organism>
<evidence type="ECO:0000313" key="2">
    <source>
        <dbReference type="EMBL" id="TXS96168.1"/>
    </source>
</evidence>
<keyword evidence="3" id="KW-1185">Reference proteome</keyword>
<feature type="domain" description="EthD" evidence="1">
    <location>
        <begin position="11"/>
        <end position="97"/>
    </location>
</feature>
<dbReference type="EMBL" id="VRZA01000001">
    <property type="protein sequence ID" value="TXS96168.1"/>
    <property type="molecule type" value="Genomic_DNA"/>
</dbReference>
<dbReference type="InterPro" id="IPR011008">
    <property type="entry name" value="Dimeric_a/b-barrel"/>
</dbReference>
<dbReference type="AlphaFoldDB" id="A0A5C9A5S7"/>
<reference evidence="2 3" key="1">
    <citation type="submission" date="2019-08" db="EMBL/GenBank/DDBJ databases">
        <title>Parahaliea maris sp. nov., isolated from the surface seawater.</title>
        <authorList>
            <person name="Liu Y."/>
        </authorList>
    </citation>
    <scope>NUCLEOTIDE SEQUENCE [LARGE SCALE GENOMIC DNA]</scope>
    <source>
        <strain evidence="2 3">HSLHS9</strain>
    </source>
</reference>
<protein>
    <submittedName>
        <fullName evidence="2">EthD domain-containing protein</fullName>
    </submittedName>
</protein>